<dbReference type="GO" id="GO:0015833">
    <property type="term" value="P:peptide transport"/>
    <property type="evidence" value="ECO:0007669"/>
    <property type="project" value="InterPro"/>
</dbReference>
<dbReference type="OrthoDB" id="18209at2157"/>
<sequence>MELIRLEKSTVVFENEGRKVYGLKDVNLRINEGESILVLGESGAGKTTFGRVIVGLQKLTKGKYFYRGKDYRKNMKLLRKEVQYVYQDPISALNQSKTIRDSILPSIKKWRKVRGEKLEEELDNLLKSVEIEPELKNRYPYQLSGGQAQRINIARALSTNPRVLVADEPVTMLDASIRVGIVDLLTSLKNDRGLNLIMITHDLALARYVNYRLGGMRSIVIYGGRIVEEGNFSEILSDPLHPYTKFLVESSEDLEGVGSQEILKKMVYQETNDLPLKGCPFAPRCPFVRDACLNSFPEVAENPHRVFCYIYS</sequence>
<dbReference type="Gene3D" id="3.40.50.300">
    <property type="entry name" value="P-loop containing nucleotide triphosphate hydrolases"/>
    <property type="match status" value="1"/>
</dbReference>
<keyword evidence="3 5" id="KW-0067">ATP-binding</keyword>
<evidence type="ECO:0000256" key="2">
    <source>
        <dbReference type="ARBA" id="ARBA00022741"/>
    </source>
</evidence>
<keyword evidence="2" id="KW-0547">Nucleotide-binding</keyword>
<reference evidence="5 6" key="1">
    <citation type="submission" date="2014-03" db="EMBL/GenBank/DDBJ databases">
        <title>Draft genome sequence of the novel thermoacidophilic archaea Acidianus copahuensis ALE1 strain, isolated from Copahue volcanic area in Neuquen Argentina.</title>
        <authorList>
            <person name="Urbieta M.S."/>
            <person name="Rascovan N."/>
            <person name="Castro C."/>
            <person name="Revale S."/>
            <person name="Giaveno M.A."/>
            <person name="Vazquez M.P."/>
            <person name="Donati E.R."/>
        </authorList>
    </citation>
    <scope>NUCLEOTIDE SEQUENCE [LARGE SCALE GENOMIC DNA]</scope>
    <source>
        <strain evidence="5 6">ALE1</strain>
    </source>
</reference>
<keyword evidence="1" id="KW-0813">Transport</keyword>
<gene>
    <name evidence="5" type="ORF">CM19_04725</name>
</gene>
<dbReference type="InterPro" id="IPR003439">
    <property type="entry name" value="ABC_transporter-like_ATP-bd"/>
</dbReference>
<evidence type="ECO:0000256" key="3">
    <source>
        <dbReference type="ARBA" id="ARBA00022840"/>
    </source>
</evidence>
<dbReference type="AlphaFoldDB" id="A0A031LQE8"/>
<evidence type="ECO:0000256" key="1">
    <source>
        <dbReference type="ARBA" id="ARBA00022448"/>
    </source>
</evidence>
<dbReference type="PROSITE" id="PS50893">
    <property type="entry name" value="ABC_TRANSPORTER_2"/>
    <property type="match status" value="1"/>
</dbReference>
<proteinExistence type="predicted"/>
<evidence type="ECO:0000259" key="4">
    <source>
        <dbReference type="PROSITE" id="PS50893"/>
    </source>
</evidence>
<dbReference type="STRING" id="1160895.CM19_04725"/>
<comment type="caution">
    <text evidence="5">The sequence shown here is derived from an EMBL/GenBank/DDBJ whole genome shotgun (WGS) entry which is preliminary data.</text>
</comment>
<dbReference type="RefSeq" id="WP_048099237.1">
    <property type="nucleotide sequence ID" value="NZ_JFZT01000035.1"/>
</dbReference>
<dbReference type="Pfam" id="PF00005">
    <property type="entry name" value="ABC_tran"/>
    <property type="match status" value="1"/>
</dbReference>
<dbReference type="SMART" id="SM00382">
    <property type="entry name" value="AAA"/>
    <property type="match status" value="1"/>
</dbReference>
<dbReference type="InterPro" id="IPR013563">
    <property type="entry name" value="Oligopep_ABC_C"/>
</dbReference>
<dbReference type="Pfam" id="PF08352">
    <property type="entry name" value="oligo_HPY"/>
    <property type="match status" value="1"/>
</dbReference>
<dbReference type="GO" id="GO:0016887">
    <property type="term" value="F:ATP hydrolysis activity"/>
    <property type="evidence" value="ECO:0007669"/>
    <property type="project" value="InterPro"/>
</dbReference>
<evidence type="ECO:0000313" key="5">
    <source>
        <dbReference type="EMBL" id="EZQ10041.1"/>
    </source>
</evidence>
<dbReference type="InterPro" id="IPR027417">
    <property type="entry name" value="P-loop_NTPase"/>
</dbReference>
<dbReference type="Proteomes" id="UP000024332">
    <property type="component" value="Unassembled WGS sequence"/>
</dbReference>
<organism evidence="5 6">
    <name type="scientific">Candidatus Acidianus copahuensis</name>
    <dbReference type="NCBI Taxonomy" id="1160895"/>
    <lineage>
        <taxon>Archaea</taxon>
        <taxon>Thermoproteota</taxon>
        <taxon>Thermoprotei</taxon>
        <taxon>Sulfolobales</taxon>
        <taxon>Sulfolobaceae</taxon>
        <taxon>Acidianus</taxon>
    </lineage>
</organism>
<dbReference type="EMBL" id="JFZT01000035">
    <property type="protein sequence ID" value="EZQ10041.1"/>
    <property type="molecule type" value="Genomic_DNA"/>
</dbReference>
<feature type="domain" description="ABC transporter" evidence="4">
    <location>
        <begin position="4"/>
        <end position="248"/>
    </location>
</feature>
<dbReference type="PANTHER" id="PTHR43230">
    <property type="entry name" value="ABC-TYPE DIPEPTIDE/OLIGOPEPTIDE TRANSPORT SYSTEM, ATPASE COMPONENT"/>
    <property type="match status" value="1"/>
</dbReference>
<dbReference type="InterPro" id="IPR003593">
    <property type="entry name" value="AAA+_ATPase"/>
</dbReference>
<keyword evidence="6" id="KW-1185">Reference proteome</keyword>
<dbReference type="GO" id="GO:0005524">
    <property type="term" value="F:ATP binding"/>
    <property type="evidence" value="ECO:0007669"/>
    <property type="project" value="UniProtKB-KW"/>
</dbReference>
<accession>A0A031LQE8</accession>
<dbReference type="PANTHER" id="PTHR43230:SF3">
    <property type="entry name" value="ABC-TYPE DIPEPTIDE_OLIGOPEPTIDE TRANSPORT SYSTEM, ATPASE COMPONENT"/>
    <property type="match status" value="1"/>
</dbReference>
<dbReference type="SUPFAM" id="SSF52540">
    <property type="entry name" value="P-loop containing nucleoside triphosphate hydrolases"/>
    <property type="match status" value="1"/>
</dbReference>
<dbReference type="PROSITE" id="PS00211">
    <property type="entry name" value="ABC_TRANSPORTER_1"/>
    <property type="match status" value="1"/>
</dbReference>
<protein>
    <submittedName>
        <fullName evidence="5">ABC transporter ATP-binding protein</fullName>
    </submittedName>
</protein>
<dbReference type="PROSITE" id="PS00675">
    <property type="entry name" value="SIGMA54_INTERACT_1"/>
    <property type="match status" value="1"/>
</dbReference>
<name>A0A031LQE8_9CREN</name>
<dbReference type="CDD" id="cd03257">
    <property type="entry name" value="ABC_NikE_OppD_transporters"/>
    <property type="match status" value="1"/>
</dbReference>
<evidence type="ECO:0000313" key="6">
    <source>
        <dbReference type="Proteomes" id="UP000024332"/>
    </source>
</evidence>
<dbReference type="InterPro" id="IPR017871">
    <property type="entry name" value="ABC_transporter-like_CS"/>
</dbReference>
<dbReference type="InterPro" id="IPR025662">
    <property type="entry name" value="Sigma_54_int_dom_ATP-bd_1"/>
</dbReference>
<dbReference type="NCBIfam" id="TIGR01727">
    <property type="entry name" value="oligo_HPY"/>
    <property type="match status" value="1"/>
</dbReference>